<sequence length="60" mass="6486">MMSIVVGVYGWSVNNHKIAILYGAIIGCLAWGIKLSIGYFMGGSILMERVADMMNFGSPT</sequence>
<proteinExistence type="predicted"/>
<reference evidence="2" key="1">
    <citation type="submission" date="2018-05" db="EMBL/GenBank/DDBJ databases">
        <authorList>
            <person name="Lanie J.A."/>
            <person name="Ng W.-L."/>
            <person name="Kazmierczak K.M."/>
            <person name="Andrzejewski T.M."/>
            <person name="Davidsen T.M."/>
            <person name="Wayne K.J."/>
            <person name="Tettelin H."/>
            <person name="Glass J.I."/>
            <person name="Rusch D."/>
            <person name="Podicherti R."/>
            <person name="Tsui H.-C.T."/>
            <person name="Winkler M.E."/>
        </authorList>
    </citation>
    <scope>NUCLEOTIDE SEQUENCE</scope>
</reference>
<evidence type="ECO:0000313" key="2">
    <source>
        <dbReference type="EMBL" id="SVD24865.1"/>
    </source>
</evidence>
<keyword evidence="1" id="KW-0472">Membrane</keyword>
<keyword evidence="1" id="KW-0812">Transmembrane</keyword>
<evidence type="ECO:0000256" key="1">
    <source>
        <dbReference type="SAM" id="Phobius"/>
    </source>
</evidence>
<keyword evidence="1" id="KW-1133">Transmembrane helix</keyword>
<feature type="non-terminal residue" evidence="2">
    <location>
        <position position="60"/>
    </location>
</feature>
<name>A0A382TT12_9ZZZZ</name>
<gene>
    <name evidence="2" type="ORF">METZ01_LOCUS377719</name>
</gene>
<dbReference type="EMBL" id="UINC01138735">
    <property type="protein sequence ID" value="SVD24865.1"/>
    <property type="molecule type" value="Genomic_DNA"/>
</dbReference>
<feature type="transmembrane region" description="Helical" evidence="1">
    <location>
        <begin position="20"/>
        <end position="40"/>
    </location>
</feature>
<organism evidence="2">
    <name type="scientific">marine metagenome</name>
    <dbReference type="NCBI Taxonomy" id="408172"/>
    <lineage>
        <taxon>unclassified sequences</taxon>
        <taxon>metagenomes</taxon>
        <taxon>ecological metagenomes</taxon>
    </lineage>
</organism>
<protein>
    <submittedName>
        <fullName evidence="2">Uncharacterized protein</fullName>
    </submittedName>
</protein>
<dbReference type="AlphaFoldDB" id="A0A382TT12"/>
<accession>A0A382TT12</accession>